<organism evidence="2 3">
    <name type="scientific">Streptomyces luteosporeus</name>
    <dbReference type="NCBI Taxonomy" id="173856"/>
    <lineage>
        <taxon>Bacteria</taxon>
        <taxon>Bacillati</taxon>
        <taxon>Actinomycetota</taxon>
        <taxon>Actinomycetes</taxon>
        <taxon>Kitasatosporales</taxon>
        <taxon>Streptomycetaceae</taxon>
        <taxon>Streptomyces</taxon>
    </lineage>
</organism>
<evidence type="ECO:0000256" key="1">
    <source>
        <dbReference type="SAM" id="MobiDB-lite"/>
    </source>
</evidence>
<gene>
    <name evidence="2" type="ORF">GCM10010315_36820</name>
</gene>
<reference evidence="3" key="1">
    <citation type="journal article" date="2019" name="Int. J. Syst. Evol. Microbiol.">
        <title>The Global Catalogue of Microorganisms (GCM) 10K type strain sequencing project: providing services to taxonomists for standard genome sequencing and annotation.</title>
        <authorList>
            <consortium name="The Broad Institute Genomics Platform"/>
            <consortium name="The Broad Institute Genome Sequencing Center for Infectious Disease"/>
            <person name="Wu L."/>
            <person name="Ma J."/>
        </authorList>
    </citation>
    <scope>NUCLEOTIDE SEQUENCE [LARGE SCALE GENOMIC DNA]</scope>
    <source>
        <strain evidence="3">JCM 4542</strain>
    </source>
</reference>
<keyword evidence="3" id="KW-1185">Reference proteome</keyword>
<name>A0ABN3TUB1_9ACTN</name>
<feature type="compositionally biased region" description="Basic residues" evidence="1">
    <location>
        <begin position="81"/>
        <end position="91"/>
    </location>
</feature>
<sequence>MDFNITSEEQNLLFVIVDHLDAGNAPGIGELSTDMGHDAYSAAQSLRKKGWVAIRNVDGRDTIVALATPAPPRRSAPSPHGRGRRRPRGHGCGRSGAAAGDAVR</sequence>
<dbReference type="EMBL" id="BAAASL010000013">
    <property type="protein sequence ID" value="GAA2719232.1"/>
    <property type="molecule type" value="Genomic_DNA"/>
</dbReference>
<protein>
    <recommendedName>
        <fullName evidence="4">MarR family transcriptional regulator</fullName>
    </recommendedName>
</protein>
<dbReference type="Proteomes" id="UP001500886">
    <property type="component" value="Unassembled WGS sequence"/>
</dbReference>
<comment type="caution">
    <text evidence="2">The sequence shown here is derived from an EMBL/GenBank/DDBJ whole genome shotgun (WGS) entry which is preliminary data.</text>
</comment>
<proteinExistence type="predicted"/>
<feature type="region of interest" description="Disordered" evidence="1">
    <location>
        <begin position="68"/>
        <end position="104"/>
    </location>
</feature>
<evidence type="ECO:0000313" key="3">
    <source>
        <dbReference type="Proteomes" id="UP001500886"/>
    </source>
</evidence>
<accession>A0ABN3TUB1</accession>
<evidence type="ECO:0008006" key="4">
    <source>
        <dbReference type="Google" id="ProtNLM"/>
    </source>
</evidence>
<evidence type="ECO:0000313" key="2">
    <source>
        <dbReference type="EMBL" id="GAA2719232.1"/>
    </source>
</evidence>